<protein>
    <submittedName>
        <fullName evidence="3">DUF4097 family beta strand repeat protein</fullName>
    </submittedName>
</protein>
<evidence type="ECO:0000313" key="5">
    <source>
        <dbReference type="Proteomes" id="UP000627155"/>
    </source>
</evidence>
<evidence type="ECO:0000313" key="4">
    <source>
        <dbReference type="Proteomes" id="UP000241209"/>
    </source>
</evidence>
<evidence type="ECO:0000259" key="1">
    <source>
        <dbReference type="Pfam" id="PF13349"/>
    </source>
</evidence>
<accession>A0A2T4PU40</accession>
<sequence>MKKLFLTGLSVFLIFGLIGTILWFTVNNKFEKQETYEKVFKNNQVEQIIVNGQNTNVEVKKGKYLGIKYTGKQEVNASIENNLLHFTERDSKYQFNANFIPYRKTINHLVITLPEKNYQSFNISTNTGNISIKDVSSNNSNMITDTGNISYDNVNLKHAKAITSLGSVKVKNSKLTEFNGEIETGNIRINKSSLINSEMITSLGDINISQLKNECDIKSSTEDGNISISYEQPPKNTLLQLQAESGKTKIKNKAFNGEKVGNGKHVIESYTDNGDITIK</sequence>
<dbReference type="STRING" id="1167632.GCA_000286335_02522"/>
<evidence type="ECO:0000313" key="3">
    <source>
        <dbReference type="EMBL" id="QRO84286.1"/>
    </source>
</evidence>
<reference evidence="2" key="2">
    <citation type="submission" date="2018-03" db="EMBL/GenBank/DDBJ databases">
        <authorList>
            <person name="Keele B.F."/>
        </authorList>
    </citation>
    <scope>NUCLEOTIDE SEQUENCE</scope>
    <source>
        <strain evidence="2">SNUC 2204</strain>
    </source>
</reference>
<reference evidence="3 5" key="3">
    <citation type="submission" date="2021-02" db="EMBL/GenBank/DDBJ databases">
        <title>FDA dAtabase for Regulatory Grade micrObial Sequences (FDA-ARGOS): Supporting development and validation of Infectious Disease Dx tests.</title>
        <authorList>
            <person name="Sproer C."/>
            <person name="Gronow S."/>
            <person name="Severitt S."/>
            <person name="Schroder I."/>
            <person name="Tallon L."/>
            <person name="Sadzewicz L."/>
            <person name="Zhao X."/>
            <person name="Boylan J."/>
            <person name="Ott S."/>
            <person name="Bowen H."/>
            <person name="Vavikolanu K."/>
            <person name="Mehta A."/>
            <person name="Aluvathingal J."/>
            <person name="Nadendla S."/>
            <person name="Lowell S."/>
            <person name="Myers T."/>
            <person name="Yan Y."/>
            <person name="Sichtig H."/>
        </authorList>
    </citation>
    <scope>NUCLEOTIDE SEQUENCE [LARGE SCALE GENOMIC DNA]</scope>
    <source>
        <strain evidence="3 5">FDAARGOS_1207</strain>
    </source>
</reference>
<gene>
    <name evidence="2" type="ORF">BU072_05490</name>
    <name evidence="3" type="ORF">I6J37_08660</name>
</gene>
<proteinExistence type="predicted"/>
<dbReference type="Proteomes" id="UP000241209">
    <property type="component" value="Unassembled WGS sequence"/>
</dbReference>
<dbReference type="EMBL" id="CP069486">
    <property type="protein sequence ID" value="QRO84286.1"/>
    <property type="molecule type" value="Genomic_DNA"/>
</dbReference>
<dbReference type="GeneID" id="64116949"/>
<evidence type="ECO:0000313" key="2">
    <source>
        <dbReference type="EMBL" id="PTI29897.1"/>
    </source>
</evidence>
<dbReference type="RefSeq" id="WP_016913175.1">
    <property type="nucleotide sequence ID" value="NZ_BMDF01000006.1"/>
</dbReference>
<organism evidence="2 4">
    <name type="scientific">Mammaliicoccus vitulinus</name>
    <dbReference type="NCBI Taxonomy" id="71237"/>
    <lineage>
        <taxon>Bacteria</taxon>
        <taxon>Bacillati</taxon>
        <taxon>Bacillota</taxon>
        <taxon>Bacilli</taxon>
        <taxon>Bacillales</taxon>
        <taxon>Staphylococcaceae</taxon>
        <taxon>Mammaliicoccus</taxon>
    </lineage>
</organism>
<dbReference type="OrthoDB" id="2412664at2"/>
<dbReference type="AlphaFoldDB" id="A0A2T4PU40"/>
<dbReference type="Pfam" id="PF13349">
    <property type="entry name" value="DUF4097"/>
    <property type="match status" value="1"/>
</dbReference>
<dbReference type="Proteomes" id="UP000627155">
    <property type="component" value="Chromosome"/>
</dbReference>
<dbReference type="EMBL" id="PZFK01000009">
    <property type="protein sequence ID" value="PTI29897.1"/>
    <property type="molecule type" value="Genomic_DNA"/>
</dbReference>
<name>A0A2T4PU40_9STAP</name>
<keyword evidence="5" id="KW-1185">Reference proteome</keyword>
<feature type="domain" description="DUF4097" evidence="1">
    <location>
        <begin position="46"/>
        <end position="279"/>
    </location>
</feature>
<reference evidence="2 4" key="1">
    <citation type="journal article" date="2016" name="Front. Microbiol.">
        <title>Comprehensive Phylogenetic Analysis of Bovine Non-aureus Staphylococci Species Based on Whole-Genome Sequencing.</title>
        <authorList>
            <person name="Naushad S."/>
            <person name="Barkema H.W."/>
            <person name="Luby C."/>
            <person name="Condas L.A."/>
            <person name="Nobrega D.B."/>
            <person name="Carson D.A."/>
            <person name="De Buck J."/>
        </authorList>
    </citation>
    <scope>NUCLEOTIDE SEQUENCE [LARGE SCALE GENOMIC DNA]</scope>
    <source>
        <strain evidence="2 4">SNUC 2204</strain>
    </source>
</reference>
<dbReference type="InterPro" id="IPR025164">
    <property type="entry name" value="Toastrack_DUF4097"/>
</dbReference>